<dbReference type="Pfam" id="PF01584">
    <property type="entry name" value="CheW"/>
    <property type="match status" value="1"/>
</dbReference>
<evidence type="ECO:0000313" key="3">
    <source>
        <dbReference type="Proteomes" id="UP000009080"/>
    </source>
</evidence>
<protein>
    <submittedName>
        <fullName evidence="2">CheW domain protein</fullName>
    </submittedName>
</protein>
<dbReference type="GO" id="GO:0005829">
    <property type="term" value="C:cytosol"/>
    <property type="evidence" value="ECO:0007669"/>
    <property type="project" value="TreeGrafter"/>
</dbReference>
<dbReference type="AlphaFoldDB" id="C5BIY3"/>
<dbReference type="Gene3D" id="2.30.30.40">
    <property type="entry name" value="SH3 Domains"/>
    <property type="match status" value="1"/>
</dbReference>
<dbReference type="GO" id="GO:0006935">
    <property type="term" value="P:chemotaxis"/>
    <property type="evidence" value="ECO:0007669"/>
    <property type="project" value="InterPro"/>
</dbReference>
<dbReference type="eggNOG" id="COG0835">
    <property type="taxonomic scope" value="Bacteria"/>
</dbReference>
<dbReference type="STRING" id="377629.TERTU_4383"/>
<dbReference type="EMBL" id="CP001614">
    <property type="protein sequence ID" value="ACR13972.1"/>
    <property type="molecule type" value="Genomic_DNA"/>
</dbReference>
<dbReference type="GO" id="GO:0007165">
    <property type="term" value="P:signal transduction"/>
    <property type="evidence" value="ECO:0007669"/>
    <property type="project" value="InterPro"/>
</dbReference>
<dbReference type="OrthoDB" id="9790406at2"/>
<accession>C5BIY3</accession>
<dbReference type="Gene3D" id="2.40.50.180">
    <property type="entry name" value="CheA-289, Domain 4"/>
    <property type="match status" value="1"/>
</dbReference>
<evidence type="ECO:0000259" key="1">
    <source>
        <dbReference type="PROSITE" id="PS50851"/>
    </source>
</evidence>
<dbReference type="KEGG" id="ttu:TERTU_4383"/>
<evidence type="ECO:0000313" key="2">
    <source>
        <dbReference type="EMBL" id="ACR13972.1"/>
    </source>
</evidence>
<feature type="domain" description="CheW-like" evidence="1">
    <location>
        <begin position="17"/>
        <end position="161"/>
    </location>
</feature>
<dbReference type="CDD" id="cd00732">
    <property type="entry name" value="CheW"/>
    <property type="match status" value="1"/>
</dbReference>
<name>C5BIY3_TERTT</name>
<dbReference type="PANTHER" id="PTHR22617">
    <property type="entry name" value="CHEMOTAXIS SENSOR HISTIDINE KINASE-RELATED"/>
    <property type="match status" value="1"/>
</dbReference>
<proteinExistence type="predicted"/>
<reference evidence="2 3" key="1">
    <citation type="journal article" date="2009" name="PLoS ONE">
        <title>The complete genome of Teredinibacter turnerae T7901: an intracellular endosymbiont of marine wood-boring bivalves (shipworms).</title>
        <authorList>
            <person name="Yang J.C."/>
            <person name="Madupu R."/>
            <person name="Durkin A.S."/>
            <person name="Ekborg N.A."/>
            <person name="Pedamallu C.S."/>
            <person name="Hostetler J.B."/>
            <person name="Radune D."/>
            <person name="Toms B.S."/>
            <person name="Henrissat B."/>
            <person name="Coutinho P.M."/>
            <person name="Schwarz S."/>
            <person name="Field L."/>
            <person name="Trindade-Silva A.E."/>
            <person name="Soares C.A.G."/>
            <person name="Elshahawi S."/>
            <person name="Hanora A."/>
            <person name="Schmidt E.W."/>
            <person name="Haygood M.G."/>
            <person name="Posfai J."/>
            <person name="Benner J."/>
            <person name="Madinger C."/>
            <person name="Nove J."/>
            <person name="Anton B."/>
            <person name="Chaudhary K."/>
            <person name="Foster J."/>
            <person name="Holman A."/>
            <person name="Kumar S."/>
            <person name="Lessard P.A."/>
            <person name="Luyten Y.A."/>
            <person name="Slatko B."/>
            <person name="Wood N."/>
            <person name="Wu B."/>
            <person name="Teplitski M."/>
            <person name="Mougous J.D."/>
            <person name="Ward N."/>
            <person name="Eisen J.A."/>
            <person name="Badger J.H."/>
            <person name="Distel D.L."/>
        </authorList>
    </citation>
    <scope>NUCLEOTIDE SEQUENCE [LARGE SCALE GENOMIC DNA]</scope>
    <source>
        <strain evidence="3">ATCC 39867 / T7901</strain>
    </source>
</reference>
<sequence>MKEANTAIKESSADQPSLQVLTFLLDHEIYGTDISQIQEVLEYIKVTPVPRTPDFMLGVINLRGHVVPVVDLRRQFEMEVSEPTVDTCIVIVEIMVDDESTSMGLLADGVKEVVELEARSITPAPRIGSRIDTKFISGMCEHEDSLIIILNLSKIFSSDEISEVMDSVSSKAAKSIETDSDDSE</sequence>
<dbReference type="Proteomes" id="UP000009080">
    <property type="component" value="Chromosome"/>
</dbReference>
<dbReference type="SUPFAM" id="SSF50341">
    <property type="entry name" value="CheW-like"/>
    <property type="match status" value="1"/>
</dbReference>
<dbReference type="InterPro" id="IPR036061">
    <property type="entry name" value="CheW-like_dom_sf"/>
</dbReference>
<dbReference type="SMART" id="SM00260">
    <property type="entry name" value="CheW"/>
    <property type="match status" value="1"/>
</dbReference>
<gene>
    <name evidence="2" type="ordered locus">TERTU_4383</name>
</gene>
<dbReference type="HOGENOM" id="CLU_048995_3_1_6"/>
<keyword evidence="3" id="KW-1185">Reference proteome</keyword>
<organism evidence="2 3">
    <name type="scientific">Teredinibacter turnerae (strain ATCC 39867 / T7901)</name>
    <dbReference type="NCBI Taxonomy" id="377629"/>
    <lineage>
        <taxon>Bacteria</taxon>
        <taxon>Pseudomonadati</taxon>
        <taxon>Pseudomonadota</taxon>
        <taxon>Gammaproteobacteria</taxon>
        <taxon>Cellvibrionales</taxon>
        <taxon>Cellvibrionaceae</taxon>
        <taxon>Teredinibacter</taxon>
    </lineage>
</organism>
<dbReference type="RefSeq" id="WP_015820087.1">
    <property type="nucleotide sequence ID" value="NC_012997.1"/>
</dbReference>
<dbReference type="PANTHER" id="PTHR22617:SF41">
    <property type="entry name" value="CHEMOTAXIS SIGNAL TRANSDUCTION SYSTEM ADAPTOR PROTEIN CHEW"/>
    <property type="match status" value="1"/>
</dbReference>
<dbReference type="PROSITE" id="PS50851">
    <property type="entry name" value="CHEW"/>
    <property type="match status" value="1"/>
</dbReference>
<dbReference type="InterPro" id="IPR002545">
    <property type="entry name" value="CheW-lke_dom"/>
</dbReference>
<dbReference type="InterPro" id="IPR039315">
    <property type="entry name" value="CheW"/>
</dbReference>